<accession>A0ABV0RPZ4</accession>
<organism evidence="1 2">
    <name type="scientific">Xenoophorus captivus</name>
    <dbReference type="NCBI Taxonomy" id="1517983"/>
    <lineage>
        <taxon>Eukaryota</taxon>
        <taxon>Metazoa</taxon>
        <taxon>Chordata</taxon>
        <taxon>Craniata</taxon>
        <taxon>Vertebrata</taxon>
        <taxon>Euteleostomi</taxon>
        <taxon>Actinopterygii</taxon>
        <taxon>Neopterygii</taxon>
        <taxon>Teleostei</taxon>
        <taxon>Neoteleostei</taxon>
        <taxon>Acanthomorphata</taxon>
        <taxon>Ovalentaria</taxon>
        <taxon>Atherinomorphae</taxon>
        <taxon>Cyprinodontiformes</taxon>
        <taxon>Goodeidae</taxon>
        <taxon>Xenoophorus</taxon>
    </lineage>
</organism>
<dbReference type="PANTHER" id="PTHR46848:SF1">
    <property type="entry name" value="REGULATOR OF G-PROTEIN SIGNALING 3"/>
    <property type="match status" value="1"/>
</dbReference>
<dbReference type="PANTHER" id="PTHR46848">
    <property type="entry name" value="REGULATOR OF G-PROTEIN SIGNALING 3"/>
    <property type="match status" value="1"/>
</dbReference>
<gene>
    <name evidence="1" type="ORF">XENOCAPTIV_007017</name>
</gene>
<reference evidence="1 2" key="1">
    <citation type="submission" date="2021-06" db="EMBL/GenBank/DDBJ databases">
        <authorList>
            <person name="Palmer J.M."/>
        </authorList>
    </citation>
    <scope>NUCLEOTIDE SEQUENCE [LARGE SCALE GENOMIC DNA]</scope>
    <source>
        <strain evidence="1 2">XC_2019</strain>
        <tissue evidence="1">Muscle</tissue>
    </source>
</reference>
<evidence type="ECO:0000313" key="2">
    <source>
        <dbReference type="Proteomes" id="UP001434883"/>
    </source>
</evidence>
<evidence type="ECO:0000313" key="1">
    <source>
        <dbReference type="EMBL" id="MEQ2209996.1"/>
    </source>
</evidence>
<sequence length="82" mass="9763">MILHESKHHSLKVTVFVYNDLLLITRENEPGRCNVLQSPLYLRHLRLQDDYTDGMRFYLIHMTEVSERFSVLSGTKENKRKT</sequence>
<dbReference type="SUPFAM" id="SSF50729">
    <property type="entry name" value="PH domain-like"/>
    <property type="match status" value="1"/>
</dbReference>
<name>A0ABV0RPZ4_9TELE</name>
<keyword evidence="2" id="KW-1185">Reference proteome</keyword>
<comment type="caution">
    <text evidence="1">The sequence shown here is derived from an EMBL/GenBank/DDBJ whole genome shotgun (WGS) entry which is preliminary data.</text>
</comment>
<protein>
    <submittedName>
        <fullName evidence="1">Uncharacterized protein</fullName>
    </submittedName>
</protein>
<dbReference type="EMBL" id="JAHRIN010052202">
    <property type="protein sequence ID" value="MEQ2209996.1"/>
    <property type="molecule type" value="Genomic_DNA"/>
</dbReference>
<proteinExistence type="predicted"/>
<dbReference type="Proteomes" id="UP001434883">
    <property type="component" value="Unassembled WGS sequence"/>
</dbReference>